<name>D7BF30_ALLS1</name>
<dbReference type="HOGENOM" id="CLU_019722_2_1_0"/>
<proteinExistence type="predicted"/>
<feature type="domain" description="FAD dependent oxidoreductase" evidence="2">
    <location>
        <begin position="3"/>
        <end position="269"/>
    </location>
</feature>
<dbReference type="OrthoDB" id="9814556at2"/>
<dbReference type="Pfam" id="PF01266">
    <property type="entry name" value="DAO"/>
    <property type="match status" value="1"/>
</dbReference>
<reference evidence="3 4" key="1">
    <citation type="journal article" date="2010" name="Stand. Genomic Sci.">
        <title>Complete genome sequence of Meiothermus silvanus type strain (VI-R2).</title>
        <authorList>
            <person name="Sikorski J."/>
            <person name="Tindall B.J."/>
            <person name="Lowry S."/>
            <person name="Lucas S."/>
            <person name="Nolan M."/>
            <person name="Copeland A."/>
            <person name="Glavina Del Rio T."/>
            <person name="Tice H."/>
            <person name="Cheng J.F."/>
            <person name="Han C."/>
            <person name="Pitluck S."/>
            <person name="Liolios K."/>
            <person name="Ivanova N."/>
            <person name="Mavromatis K."/>
            <person name="Mikhailova N."/>
            <person name="Pati A."/>
            <person name="Goodwin L."/>
            <person name="Chen A."/>
            <person name="Palaniappan K."/>
            <person name="Land M."/>
            <person name="Hauser L."/>
            <person name="Chang Y.J."/>
            <person name="Jeffries C.D."/>
            <person name="Rohde M."/>
            <person name="Goker M."/>
            <person name="Woyke T."/>
            <person name="Bristow J."/>
            <person name="Eisen J.A."/>
            <person name="Markowitz V."/>
            <person name="Hugenholtz P."/>
            <person name="Kyrpides N.C."/>
            <person name="Klenk H.P."/>
            <person name="Lapidus A."/>
        </authorList>
    </citation>
    <scope>NUCLEOTIDE SEQUENCE [LARGE SCALE GENOMIC DNA]</scope>
    <source>
        <strain evidence="4">ATCC 700542 / DSM 9946 / VI-R2</strain>
    </source>
</reference>
<dbReference type="STRING" id="526227.Mesil_1492"/>
<accession>D7BF30</accession>
<dbReference type="KEGG" id="msv:Mesil_1492"/>
<evidence type="ECO:0000259" key="2">
    <source>
        <dbReference type="Pfam" id="PF01266"/>
    </source>
</evidence>
<dbReference type="RefSeq" id="WP_013157950.1">
    <property type="nucleotide sequence ID" value="NC_014212.1"/>
</dbReference>
<dbReference type="PANTHER" id="PTHR43734">
    <property type="entry name" value="PHYTOENE DESATURASE"/>
    <property type="match status" value="1"/>
</dbReference>
<dbReference type="SUPFAM" id="SSF51905">
    <property type="entry name" value="FAD/NAD(P)-binding domain"/>
    <property type="match status" value="1"/>
</dbReference>
<dbReference type="EMBL" id="CP002042">
    <property type="protein sequence ID" value="ADH63383.1"/>
    <property type="molecule type" value="Genomic_DNA"/>
</dbReference>
<dbReference type="AlphaFoldDB" id="D7BF30"/>
<dbReference type="eggNOG" id="COG1233">
    <property type="taxonomic scope" value="Bacteria"/>
</dbReference>
<dbReference type="PANTHER" id="PTHR43734:SF7">
    <property type="entry name" value="4,4'-DIAPONEUROSPORENE OXYGENASE"/>
    <property type="match status" value="1"/>
</dbReference>
<evidence type="ECO:0000313" key="4">
    <source>
        <dbReference type="Proteomes" id="UP000001916"/>
    </source>
</evidence>
<dbReference type="InterPro" id="IPR006076">
    <property type="entry name" value="FAD-dep_OxRdtase"/>
</dbReference>
<evidence type="ECO:0000256" key="1">
    <source>
        <dbReference type="ARBA" id="ARBA00023002"/>
    </source>
</evidence>
<gene>
    <name evidence="3" type="ordered locus">Mesil_1492</name>
</gene>
<dbReference type="GO" id="GO:0016491">
    <property type="term" value="F:oxidoreductase activity"/>
    <property type="evidence" value="ECO:0007669"/>
    <property type="project" value="UniProtKB-KW"/>
</dbReference>
<keyword evidence="4" id="KW-1185">Reference proteome</keyword>
<dbReference type="InterPro" id="IPR036188">
    <property type="entry name" value="FAD/NAD-bd_sf"/>
</dbReference>
<protein>
    <submittedName>
        <fullName evidence="3">FAD dependent oxidoreductase</fullName>
    </submittedName>
</protein>
<dbReference type="Gene3D" id="3.50.50.60">
    <property type="entry name" value="FAD/NAD(P)-binding domain"/>
    <property type="match status" value="1"/>
</dbReference>
<keyword evidence="1" id="KW-0560">Oxidoreductase</keyword>
<evidence type="ECO:0000313" key="3">
    <source>
        <dbReference type="EMBL" id="ADH63383.1"/>
    </source>
</evidence>
<organism evidence="3 4">
    <name type="scientific">Allomeiothermus silvanus (strain ATCC 700542 / DSM 9946 / NBRC 106475 / NCIMB 13440 / VI-R2)</name>
    <name type="common">Thermus silvanus</name>
    <dbReference type="NCBI Taxonomy" id="526227"/>
    <lineage>
        <taxon>Bacteria</taxon>
        <taxon>Thermotogati</taxon>
        <taxon>Deinococcota</taxon>
        <taxon>Deinococci</taxon>
        <taxon>Thermales</taxon>
        <taxon>Thermaceae</taxon>
        <taxon>Allomeiothermus</taxon>
    </lineage>
</organism>
<dbReference type="Proteomes" id="UP000001916">
    <property type="component" value="Chromosome"/>
</dbReference>
<sequence>MKAVVIGAGFAGLAAALRLRLAGLEVTVLDKQEAPGGKAIGWNGVPTGPTVLTLPAVPRMIFEALGAEPPNLQPVSPLTHYFWPDGRTFAPQRDLEATLAQLSREEAYHYRRLLEEAHRLYQGARGTFVQGAPPTLSTLGTYALQHGLTAHPLQSLPRLVASGPYLTPFFLRFATYLGANPYRAPAVLHNIAWVELGLGVYHLMGGMRALADALYRLAVLRGVRFEFGVYAGGLELRKQQVVAVRAGDTRYFADVFVSAVDRHFTLGMLDWPAPRYELGTSGMALLMRLSEAQPLAHQIYFSADYRSEWRELEAGRLSQDPTLYLHVDGDAAFLLVNTPNLRRLGEVSLEEYARFLLGRLQAIRPLPVRDWKSLSPQDYAFTAYQGALYGKAPHGLLGALRPGWRLGKLRNLVQVGGTVHPGGGVPLAMLSGWNGAAWLLRNVGEGR</sequence>